<dbReference type="eggNOG" id="COG2138">
    <property type="taxonomic scope" value="Bacteria"/>
</dbReference>
<reference evidence="3 4" key="1">
    <citation type="submission" date="2010-10" db="EMBL/GenBank/DDBJ databases">
        <title>Complete sequence of Frankia sp. EuI1c.</title>
        <authorList>
            <consortium name="US DOE Joint Genome Institute"/>
            <person name="Lucas S."/>
            <person name="Copeland A."/>
            <person name="Lapidus A."/>
            <person name="Cheng J.-F."/>
            <person name="Bruce D."/>
            <person name="Goodwin L."/>
            <person name="Pitluck S."/>
            <person name="Chertkov O."/>
            <person name="Detter J.C."/>
            <person name="Han C."/>
            <person name="Tapia R."/>
            <person name="Land M."/>
            <person name="Hauser L."/>
            <person name="Jeffries C."/>
            <person name="Kyrpides N."/>
            <person name="Ivanova N."/>
            <person name="Mikhailova N."/>
            <person name="Beauchemin N."/>
            <person name="Sen A."/>
            <person name="Sur S.A."/>
            <person name="Gtari M."/>
            <person name="Wall L."/>
            <person name="Tisa L."/>
            <person name="Woyke T."/>
        </authorList>
    </citation>
    <scope>NUCLEOTIDE SEQUENCE [LARGE SCALE GENOMIC DNA]</scope>
    <source>
        <strain evidence="4">DSM 45817 / CECT 9037 / EuI1c</strain>
    </source>
</reference>
<dbReference type="PANTHER" id="PTHR33542:SF3">
    <property type="entry name" value="SIROHYDROCHLORIN FERROCHELATASE, CHLOROPLASTIC"/>
    <property type="match status" value="1"/>
</dbReference>
<dbReference type="InParanoid" id="E3J4K1"/>
<dbReference type="STRING" id="298654.FraEuI1c_6281"/>
<protein>
    <submittedName>
        <fullName evidence="3">Cobalamin (Vitamin B12) biosynthesis CbiX protein</fullName>
    </submittedName>
</protein>
<dbReference type="KEGG" id="fri:FraEuI1c_6281"/>
<dbReference type="CDD" id="cd03416">
    <property type="entry name" value="CbiX_SirB_N"/>
    <property type="match status" value="1"/>
</dbReference>
<sequence length="135" mass="14107" precursor="true">MIGHGSRRDEANATVFALAAALAAEPATAGGRPAWDVVEAAFLDVLRPDIVDGYTALAEAGCTRIVAHPFFLFAGRHTARDIPAALARAQASHPHTSWSVTEPLGLHPGVIATVRARIADRLVTEPGADEDPPNG</sequence>
<name>E3J4K1_PSEI1</name>
<keyword evidence="1" id="KW-0479">Metal-binding</keyword>
<accession>E3J4K1</accession>
<proteinExistence type="predicted"/>
<dbReference type="SUPFAM" id="SSF53800">
    <property type="entry name" value="Chelatase"/>
    <property type="match status" value="1"/>
</dbReference>
<gene>
    <name evidence="3" type="ordered locus">FraEuI1c_6281</name>
</gene>
<keyword evidence="2" id="KW-0456">Lyase</keyword>
<dbReference type="Proteomes" id="UP000002484">
    <property type="component" value="Chromosome"/>
</dbReference>
<dbReference type="PANTHER" id="PTHR33542">
    <property type="entry name" value="SIROHYDROCHLORIN FERROCHELATASE, CHLOROPLASTIC"/>
    <property type="match status" value="1"/>
</dbReference>
<evidence type="ECO:0000256" key="1">
    <source>
        <dbReference type="ARBA" id="ARBA00022723"/>
    </source>
</evidence>
<evidence type="ECO:0000256" key="2">
    <source>
        <dbReference type="ARBA" id="ARBA00023239"/>
    </source>
</evidence>
<organism evidence="3 4">
    <name type="scientific">Pseudofrankia inefficax (strain DSM 45817 / CECT 9037 / DDB 130130 / EuI1c)</name>
    <name type="common">Frankia inefficax</name>
    <dbReference type="NCBI Taxonomy" id="298654"/>
    <lineage>
        <taxon>Bacteria</taxon>
        <taxon>Bacillati</taxon>
        <taxon>Actinomycetota</taxon>
        <taxon>Actinomycetes</taxon>
        <taxon>Frankiales</taxon>
        <taxon>Frankiaceae</taxon>
        <taxon>Pseudofrankia</taxon>
    </lineage>
</organism>
<dbReference type="Gene3D" id="3.40.50.1400">
    <property type="match status" value="1"/>
</dbReference>
<dbReference type="Pfam" id="PF01903">
    <property type="entry name" value="CbiX"/>
    <property type="match status" value="1"/>
</dbReference>
<dbReference type="EMBL" id="CP002299">
    <property type="protein sequence ID" value="ADP84265.1"/>
    <property type="molecule type" value="Genomic_DNA"/>
</dbReference>
<dbReference type="InterPro" id="IPR002762">
    <property type="entry name" value="CbiX-like"/>
</dbReference>
<dbReference type="InterPro" id="IPR050963">
    <property type="entry name" value="Sirohydro_Cobaltochel/CbiX"/>
</dbReference>
<dbReference type="GO" id="GO:0046872">
    <property type="term" value="F:metal ion binding"/>
    <property type="evidence" value="ECO:0007669"/>
    <property type="project" value="UniProtKB-KW"/>
</dbReference>
<dbReference type="AlphaFoldDB" id="E3J4K1"/>
<dbReference type="GO" id="GO:0016829">
    <property type="term" value="F:lyase activity"/>
    <property type="evidence" value="ECO:0007669"/>
    <property type="project" value="UniProtKB-KW"/>
</dbReference>
<keyword evidence="4" id="KW-1185">Reference proteome</keyword>
<evidence type="ECO:0000313" key="4">
    <source>
        <dbReference type="Proteomes" id="UP000002484"/>
    </source>
</evidence>
<dbReference type="HOGENOM" id="CLU_065901_2_0_11"/>
<evidence type="ECO:0000313" key="3">
    <source>
        <dbReference type="EMBL" id="ADP84265.1"/>
    </source>
</evidence>